<proteinExistence type="predicted"/>
<keyword evidence="5" id="KW-1185">Reference proteome</keyword>
<evidence type="ECO:0000313" key="4">
    <source>
        <dbReference type="EMBL" id="VEL30733.1"/>
    </source>
</evidence>
<protein>
    <recommendedName>
        <fullName evidence="3">Molybdopterin oxidoreductase domain-containing protein</fullName>
    </recommendedName>
</protein>
<dbReference type="Pfam" id="PF00384">
    <property type="entry name" value="Molybdopterin"/>
    <property type="match status" value="1"/>
</dbReference>
<dbReference type="AlphaFoldDB" id="A0A448X8D4"/>
<organism evidence="4 5">
    <name type="scientific">Protopolystoma xenopodis</name>
    <dbReference type="NCBI Taxonomy" id="117903"/>
    <lineage>
        <taxon>Eukaryota</taxon>
        <taxon>Metazoa</taxon>
        <taxon>Spiralia</taxon>
        <taxon>Lophotrochozoa</taxon>
        <taxon>Platyhelminthes</taxon>
        <taxon>Monogenea</taxon>
        <taxon>Polyopisthocotylea</taxon>
        <taxon>Polystomatidea</taxon>
        <taxon>Polystomatidae</taxon>
        <taxon>Protopolystoma</taxon>
    </lineage>
</organism>
<dbReference type="EMBL" id="CAAALY010115012">
    <property type="protein sequence ID" value="VEL30733.1"/>
    <property type="molecule type" value="Genomic_DNA"/>
</dbReference>
<dbReference type="Gene3D" id="3.40.50.740">
    <property type="match status" value="1"/>
</dbReference>
<dbReference type="InterPro" id="IPR006656">
    <property type="entry name" value="Mopterin_OxRdtase"/>
</dbReference>
<comment type="caution">
    <text evidence="4">The sequence shown here is derived from an EMBL/GenBank/DDBJ whole genome shotgun (WGS) entry which is preliminary data.</text>
</comment>
<evidence type="ECO:0000256" key="2">
    <source>
        <dbReference type="ARBA" id="ARBA00034078"/>
    </source>
</evidence>
<dbReference type="PANTHER" id="PTHR43105">
    <property type="entry name" value="RESPIRATORY NITRATE REDUCTASE"/>
    <property type="match status" value="1"/>
</dbReference>
<comment type="cofactor">
    <cofactor evidence="1">
        <name>[4Fe-4S] cluster</name>
        <dbReference type="ChEBI" id="CHEBI:49883"/>
    </cofactor>
</comment>
<dbReference type="SUPFAM" id="SSF53706">
    <property type="entry name" value="Formate dehydrogenase/DMSO reductase, domains 1-3"/>
    <property type="match status" value="1"/>
</dbReference>
<gene>
    <name evidence="4" type="ORF">PXEA_LOCUS24173</name>
</gene>
<dbReference type="OrthoDB" id="10249365at2759"/>
<dbReference type="InterPro" id="IPR050123">
    <property type="entry name" value="Prok_molybdopt-oxidoreductase"/>
</dbReference>
<sequence>MIIIGSDCLQRVDGAALHKLARRIAARFISGGIRTFNVLHRVASQVAALDLGYKPGVDQIQSKKPAILFLLGADQGAISRADLPDGCFVVYIGHNGDVGASMADIVLPGAAYTEKAGIYANTEGRAQQTQPAIMPPGASREDWRILRAISEVAAQGGRMLPYETREQLHNRIRTIAPGLLVLNKPVAPAIETLALADKQAIS</sequence>
<evidence type="ECO:0000313" key="5">
    <source>
        <dbReference type="Proteomes" id="UP000784294"/>
    </source>
</evidence>
<feature type="domain" description="Molybdopterin oxidoreductase" evidence="3">
    <location>
        <begin position="1"/>
        <end position="152"/>
    </location>
</feature>
<evidence type="ECO:0000259" key="3">
    <source>
        <dbReference type="Pfam" id="PF00384"/>
    </source>
</evidence>
<accession>A0A448X8D4</accession>
<comment type="cofactor">
    <cofactor evidence="2">
        <name>[2Fe-2S] cluster</name>
        <dbReference type="ChEBI" id="CHEBI:190135"/>
    </cofactor>
</comment>
<evidence type="ECO:0000256" key="1">
    <source>
        <dbReference type="ARBA" id="ARBA00001966"/>
    </source>
</evidence>
<feature type="non-terminal residue" evidence="4">
    <location>
        <position position="1"/>
    </location>
</feature>
<dbReference type="GO" id="GO:0016491">
    <property type="term" value="F:oxidoreductase activity"/>
    <property type="evidence" value="ECO:0007669"/>
    <property type="project" value="InterPro"/>
</dbReference>
<dbReference type="GO" id="GO:0016020">
    <property type="term" value="C:membrane"/>
    <property type="evidence" value="ECO:0007669"/>
    <property type="project" value="TreeGrafter"/>
</dbReference>
<name>A0A448X8D4_9PLAT</name>
<reference evidence="4" key="1">
    <citation type="submission" date="2018-11" db="EMBL/GenBank/DDBJ databases">
        <authorList>
            <consortium name="Pathogen Informatics"/>
        </authorList>
    </citation>
    <scope>NUCLEOTIDE SEQUENCE</scope>
</reference>
<dbReference type="Proteomes" id="UP000784294">
    <property type="component" value="Unassembled WGS sequence"/>
</dbReference>
<dbReference type="PANTHER" id="PTHR43105:SF13">
    <property type="entry name" value="NADH-UBIQUINONE OXIDOREDUCTASE 75 KDA SUBUNIT, MITOCHONDRIAL"/>
    <property type="match status" value="1"/>
</dbReference>